<evidence type="ECO:0000313" key="1">
    <source>
        <dbReference type="EMBL" id="ASF45214.1"/>
    </source>
</evidence>
<dbReference type="EMBL" id="CP022129">
    <property type="protein sequence ID" value="ASF45214.1"/>
    <property type="molecule type" value="Genomic_DNA"/>
</dbReference>
<dbReference type="RefSeq" id="WP_088618097.1">
    <property type="nucleotide sequence ID" value="NZ_CP022129.1"/>
</dbReference>
<reference evidence="1 2" key="1">
    <citation type="submission" date="2017-06" db="EMBL/GenBank/DDBJ databases">
        <title>Genome Sequencing of the methanotroph Methylovulum psychrotolerants str. HV10-M2 isolated from a high-altitude environment.</title>
        <authorList>
            <person name="Mateos-Rivera A."/>
        </authorList>
    </citation>
    <scope>NUCLEOTIDE SEQUENCE [LARGE SCALE GENOMIC DNA]</scope>
    <source>
        <strain evidence="1 2">HV10_M2</strain>
    </source>
</reference>
<organism evidence="1 2">
    <name type="scientific">Methylovulum psychrotolerans</name>
    <dbReference type="NCBI Taxonomy" id="1704499"/>
    <lineage>
        <taxon>Bacteria</taxon>
        <taxon>Pseudomonadati</taxon>
        <taxon>Pseudomonadota</taxon>
        <taxon>Gammaproteobacteria</taxon>
        <taxon>Methylococcales</taxon>
        <taxon>Methylococcaceae</taxon>
        <taxon>Methylovulum</taxon>
    </lineage>
</organism>
<accession>A0A1Z4BV77</accession>
<gene>
    <name evidence="1" type="ORF">CEK71_03580</name>
</gene>
<proteinExistence type="predicted"/>
<dbReference type="KEGG" id="mpsy:CEK71_03580"/>
<dbReference type="Proteomes" id="UP000197019">
    <property type="component" value="Chromosome"/>
</dbReference>
<sequence>MADFDTALSDAEGYLGAVDPTIPNPSAMRLSQFRANFLAIKNTLTKLRDIAAILQSAILLKADSSAIPTNTDQLSDAGRTNQFFTAARVYGAGISAFTAAAGTILIGDTLQTILQKLQGNINAKQAELGFTPEDAAYRNSPDGYAGLDSSGHVYISQLPDSILHTLKFKGVFNGSSITSGDTALNGLSAIPAASSANDGNFIIATGSFTAYGIDYITGDWLISIGTSWQKIDNTDSLSSWNGRLGAVFLLATDISDVFVALAAKTALVDGDSLAVLDSGAGNVLKKATLANLYAYLKAKFDAVYQPLLVSGSNLRTVNGESLLGSSNLVVSGGGGYQSAVLSFRYNYSSTTTLSPANIQQIFSDISGLSFTNTTAPFKITLPAGTYRIALNAVLHTAGRLITAISLCNPTAPPYNSYGTGGYGTVFQNINNFIFNSAATTSSDSLVIIEYFLTLNTSLTFMLGNASSADSTLTGTGFNISTSLTGTLAITKLA</sequence>
<dbReference type="OrthoDB" id="8457242at2"/>
<name>A0A1Z4BV77_9GAMM</name>
<protein>
    <submittedName>
        <fullName evidence="1">Uncharacterized protein</fullName>
    </submittedName>
</protein>
<keyword evidence="2" id="KW-1185">Reference proteome</keyword>
<dbReference type="AlphaFoldDB" id="A0A1Z4BV77"/>
<evidence type="ECO:0000313" key="2">
    <source>
        <dbReference type="Proteomes" id="UP000197019"/>
    </source>
</evidence>